<dbReference type="AlphaFoldDB" id="A0A6A6E0F1"/>
<evidence type="ECO:0000313" key="3">
    <source>
        <dbReference type="Proteomes" id="UP000800200"/>
    </source>
</evidence>
<dbReference type="EMBL" id="ML994633">
    <property type="protein sequence ID" value="KAF2185411.1"/>
    <property type="molecule type" value="Genomic_DNA"/>
</dbReference>
<feature type="region of interest" description="Disordered" evidence="1">
    <location>
        <begin position="81"/>
        <end position="140"/>
    </location>
</feature>
<dbReference type="Proteomes" id="UP000800200">
    <property type="component" value="Unassembled WGS sequence"/>
</dbReference>
<accession>A0A6A6E0F1</accession>
<evidence type="ECO:0000313" key="2">
    <source>
        <dbReference type="EMBL" id="KAF2185411.1"/>
    </source>
</evidence>
<evidence type="ECO:0000256" key="1">
    <source>
        <dbReference type="SAM" id="MobiDB-lite"/>
    </source>
</evidence>
<sequence>MEWNGKPEFIFPAYNSALRHIRVAREEVGGENPDFTFTLASEYGVLALRFHQKQEQWREEELLMGIYWIVNVNTKWKLQEIKEEPPIDDESEAQSGTETKSDEDADEDIDEETEEDAEKDDEGTHEEKRTKRMKKNEPSA</sequence>
<protein>
    <submittedName>
        <fullName evidence="2">Uncharacterized protein</fullName>
    </submittedName>
</protein>
<keyword evidence="3" id="KW-1185">Reference proteome</keyword>
<name>A0A6A6E0F1_9PEZI</name>
<feature type="compositionally biased region" description="Basic and acidic residues" evidence="1">
    <location>
        <begin position="125"/>
        <end position="140"/>
    </location>
</feature>
<proteinExistence type="predicted"/>
<reference evidence="2" key="1">
    <citation type="journal article" date="2020" name="Stud. Mycol.">
        <title>101 Dothideomycetes genomes: a test case for predicting lifestyles and emergence of pathogens.</title>
        <authorList>
            <person name="Haridas S."/>
            <person name="Albert R."/>
            <person name="Binder M."/>
            <person name="Bloem J."/>
            <person name="Labutti K."/>
            <person name="Salamov A."/>
            <person name="Andreopoulos B."/>
            <person name="Baker S."/>
            <person name="Barry K."/>
            <person name="Bills G."/>
            <person name="Bluhm B."/>
            <person name="Cannon C."/>
            <person name="Castanera R."/>
            <person name="Culley D."/>
            <person name="Daum C."/>
            <person name="Ezra D."/>
            <person name="Gonzalez J."/>
            <person name="Henrissat B."/>
            <person name="Kuo A."/>
            <person name="Liang C."/>
            <person name="Lipzen A."/>
            <person name="Lutzoni F."/>
            <person name="Magnuson J."/>
            <person name="Mondo S."/>
            <person name="Nolan M."/>
            <person name="Ohm R."/>
            <person name="Pangilinan J."/>
            <person name="Park H.-J."/>
            <person name="Ramirez L."/>
            <person name="Alfaro M."/>
            <person name="Sun H."/>
            <person name="Tritt A."/>
            <person name="Yoshinaga Y."/>
            <person name="Zwiers L.-H."/>
            <person name="Turgeon B."/>
            <person name="Goodwin S."/>
            <person name="Spatafora J."/>
            <person name="Crous P."/>
            <person name="Grigoriev I."/>
        </authorList>
    </citation>
    <scope>NUCLEOTIDE SEQUENCE</scope>
    <source>
        <strain evidence="2">CBS 207.26</strain>
    </source>
</reference>
<gene>
    <name evidence="2" type="ORF">K469DRAFT_778093</name>
</gene>
<feature type="compositionally biased region" description="Acidic residues" evidence="1">
    <location>
        <begin position="101"/>
        <end position="124"/>
    </location>
</feature>
<organism evidence="2 3">
    <name type="scientific">Zopfia rhizophila CBS 207.26</name>
    <dbReference type="NCBI Taxonomy" id="1314779"/>
    <lineage>
        <taxon>Eukaryota</taxon>
        <taxon>Fungi</taxon>
        <taxon>Dikarya</taxon>
        <taxon>Ascomycota</taxon>
        <taxon>Pezizomycotina</taxon>
        <taxon>Dothideomycetes</taxon>
        <taxon>Dothideomycetes incertae sedis</taxon>
        <taxon>Zopfiaceae</taxon>
        <taxon>Zopfia</taxon>
    </lineage>
</organism>